<reference evidence="1 2" key="1">
    <citation type="submission" date="2021-01" db="EMBL/GenBank/DDBJ databases">
        <title>Sequencing the genomes of 1000 actinobacteria strains.</title>
        <authorList>
            <person name="Klenk H.-P."/>
        </authorList>
    </citation>
    <scope>NUCLEOTIDE SEQUENCE [LARGE SCALE GENOMIC DNA]</scope>
    <source>
        <strain evidence="1 2">DSM 13657</strain>
    </source>
</reference>
<dbReference type="EMBL" id="JAFBCP010000001">
    <property type="protein sequence ID" value="MBM7817055.1"/>
    <property type="molecule type" value="Genomic_DNA"/>
</dbReference>
<gene>
    <name evidence="1" type="ORF">JOE56_001749</name>
</gene>
<evidence type="ECO:0000313" key="2">
    <source>
        <dbReference type="Proteomes" id="UP000809290"/>
    </source>
</evidence>
<organism evidence="1 2">
    <name type="scientific">Brevibacterium paucivorans</name>
    <dbReference type="NCBI Taxonomy" id="170994"/>
    <lineage>
        <taxon>Bacteria</taxon>
        <taxon>Bacillati</taxon>
        <taxon>Actinomycetota</taxon>
        <taxon>Actinomycetes</taxon>
        <taxon>Micrococcales</taxon>
        <taxon>Brevibacteriaceae</taxon>
        <taxon>Brevibacterium</taxon>
    </lineage>
</organism>
<dbReference type="Proteomes" id="UP000809290">
    <property type="component" value="Unassembled WGS sequence"/>
</dbReference>
<name>A0ABS2SLB9_9MICO</name>
<proteinExistence type="predicted"/>
<comment type="caution">
    <text evidence="1">The sequence shown here is derived from an EMBL/GenBank/DDBJ whole genome shotgun (WGS) entry which is preliminary data.</text>
</comment>
<dbReference type="NCBIfam" id="TIGR04342">
    <property type="entry name" value="EXLDI"/>
    <property type="match status" value="1"/>
</dbReference>
<accession>A0ABS2SLB9</accession>
<evidence type="ECO:0000313" key="1">
    <source>
        <dbReference type="EMBL" id="MBM7817055.1"/>
    </source>
</evidence>
<protein>
    <submittedName>
        <fullName evidence="1">EXLDI family protein</fullName>
    </submittedName>
</protein>
<keyword evidence="2" id="KW-1185">Reference proteome</keyword>
<dbReference type="RefSeq" id="WP_204515701.1">
    <property type="nucleotide sequence ID" value="NZ_JAFBCP010000001.1"/>
</dbReference>
<dbReference type="InterPro" id="IPR027580">
    <property type="entry name" value="EXLDI"/>
</dbReference>
<sequence length="171" mass="19049">MPTKNVYVSEADLPLFDRAAELAGGMSPAIAAGLRLYVAQQEKKRKDTEMQTIELAVDEGNIVTTKRFTGRQVLRSQIKDGRRVQTYRAYLTAKGQYAVYTRDDPNWSALTRTGDDAPGDAETWEGEWWHTGQRTLQVFPDLASMRGIVPDDVTEALASIGDQPTVEDLDI</sequence>